<evidence type="ECO:0000259" key="14">
    <source>
        <dbReference type="Pfam" id="PF13802"/>
    </source>
</evidence>
<feature type="chain" id="PRO_5046844777" description="Glucosidase II subunit alpha" evidence="12">
    <location>
        <begin position="26"/>
        <end position="932"/>
    </location>
</feature>
<evidence type="ECO:0000259" key="15">
    <source>
        <dbReference type="Pfam" id="PF17137"/>
    </source>
</evidence>
<evidence type="ECO:0000256" key="10">
    <source>
        <dbReference type="RuleBase" id="RU361185"/>
    </source>
</evidence>
<dbReference type="Proteomes" id="UP001652625">
    <property type="component" value="Chromosome 09"/>
</dbReference>
<reference evidence="18" key="1">
    <citation type="submission" date="2025-08" db="UniProtKB">
        <authorList>
            <consortium name="RefSeq"/>
        </authorList>
    </citation>
    <scope>IDENTIFICATION</scope>
</reference>
<comment type="pathway">
    <text evidence="2">Glycan metabolism; N-glycan metabolism.</text>
</comment>
<gene>
    <name evidence="18" type="primary">LOC100215131</name>
</gene>
<proteinExistence type="inferred from homology"/>
<dbReference type="PANTHER" id="PTHR22762:SF54">
    <property type="entry name" value="BCDNA.GH04962"/>
    <property type="match status" value="1"/>
</dbReference>
<dbReference type="SUPFAM" id="SSF74650">
    <property type="entry name" value="Galactose mutarotase-like"/>
    <property type="match status" value="1"/>
</dbReference>
<feature type="domain" description="DUF5110" evidence="15">
    <location>
        <begin position="817"/>
        <end position="859"/>
    </location>
</feature>
<feature type="compositionally biased region" description="Polar residues" evidence="11">
    <location>
        <begin position="181"/>
        <end position="190"/>
    </location>
</feature>
<evidence type="ECO:0000256" key="9">
    <source>
        <dbReference type="ARBA" id="ARBA00042895"/>
    </source>
</evidence>
<evidence type="ECO:0000256" key="7">
    <source>
        <dbReference type="ARBA" id="ARBA00023180"/>
    </source>
</evidence>
<comment type="subcellular location">
    <subcellularLocation>
        <location evidence="1">Endoplasmic reticulum</location>
    </subcellularLocation>
</comment>
<evidence type="ECO:0000256" key="3">
    <source>
        <dbReference type="ARBA" id="ARBA00007806"/>
    </source>
</evidence>
<dbReference type="InterPro" id="IPR048395">
    <property type="entry name" value="Glyco_hydro_31_C"/>
</dbReference>
<accession>A0ABM4CK88</accession>
<dbReference type="Gene3D" id="2.60.40.1760">
    <property type="entry name" value="glycosyl hydrolase (family 31)"/>
    <property type="match status" value="1"/>
</dbReference>
<evidence type="ECO:0000256" key="6">
    <source>
        <dbReference type="ARBA" id="ARBA00022824"/>
    </source>
</evidence>
<evidence type="ECO:0000259" key="13">
    <source>
        <dbReference type="Pfam" id="PF01055"/>
    </source>
</evidence>
<comment type="similarity">
    <text evidence="3 10">Belongs to the glycosyl hydrolase 31 family.</text>
</comment>
<evidence type="ECO:0000256" key="8">
    <source>
        <dbReference type="ARBA" id="ARBA00023295"/>
    </source>
</evidence>
<dbReference type="Gene3D" id="2.60.40.1180">
    <property type="entry name" value="Golgi alpha-mannosidase II"/>
    <property type="match status" value="2"/>
</dbReference>
<evidence type="ECO:0000256" key="12">
    <source>
        <dbReference type="SAM" id="SignalP"/>
    </source>
</evidence>
<dbReference type="InterPro" id="IPR025887">
    <property type="entry name" value="Glyco_hydro_31_N_dom"/>
</dbReference>
<evidence type="ECO:0000256" key="4">
    <source>
        <dbReference type="ARBA" id="ARBA00022729"/>
    </source>
</evidence>
<dbReference type="InterPro" id="IPR011013">
    <property type="entry name" value="Gal_mutarotase_sf_dom"/>
</dbReference>
<evidence type="ECO:0000313" key="18">
    <source>
        <dbReference type="RefSeq" id="XP_065662166.1"/>
    </source>
</evidence>
<evidence type="ECO:0000256" key="5">
    <source>
        <dbReference type="ARBA" id="ARBA00022801"/>
    </source>
</evidence>
<dbReference type="SUPFAM" id="SSF51011">
    <property type="entry name" value="Glycosyl hydrolase domain"/>
    <property type="match status" value="1"/>
</dbReference>
<keyword evidence="8 10" id="KW-0326">Glycosidase</keyword>
<evidence type="ECO:0000313" key="17">
    <source>
        <dbReference type="Proteomes" id="UP001652625"/>
    </source>
</evidence>
<feature type="domain" description="Glycoside hydrolase family 31 TIM barrel" evidence="13">
    <location>
        <begin position="375"/>
        <end position="702"/>
    </location>
</feature>
<organism evidence="17 18">
    <name type="scientific">Hydra vulgaris</name>
    <name type="common">Hydra</name>
    <name type="synonym">Hydra attenuata</name>
    <dbReference type="NCBI Taxonomy" id="6087"/>
    <lineage>
        <taxon>Eukaryota</taxon>
        <taxon>Metazoa</taxon>
        <taxon>Cnidaria</taxon>
        <taxon>Hydrozoa</taxon>
        <taxon>Hydroidolina</taxon>
        <taxon>Anthoathecata</taxon>
        <taxon>Aplanulata</taxon>
        <taxon>Hydridae</taxon>
        <taxon>Hydra</taxon>
    </lineage>
</organism>
<name>A0ABM4CK88_HYDVU</name>
<protein>
    <recommendedName>
        <fullName evidence="9">Glucosidase II subunit alpha</fullName>
    </recommendedName>
</protein>
<dbReference type="CDD" id="cd14752">
    <property type="entry name" value="GH31_N"/>
    <property type="match status" value="1"/>
</dbReference>
<dbReference type="InterPro" id="IPR017853">
    <property type="entry name" value="GH"/>
</dbReference>
<dbReference type="Pfam" id="PF17137">
    <property type="entry name" value="DUF5110"/>
    <property type="match status" value="1"/>
</dbReference>
<evidence type="ECO:0000256" key="2">
    <source>
        <dbReference type="ARBA" id="ARBA00004833"/>
    </source>
</evidence>
<dbReference type="Pfam" id="PF21365">
    <property type="entry name" value="Glyco_hydro_31_3rd"/>
    <property type="match status" value="1"/>
</dbReference>
<keyword evidence="17" id="KW-1185">Reference proteome</keyword>
<dbReference type="InterPro" id="IPR013780">
    <property type="entry name" value="Glyco_hydro_b"/>
</dbReference>
<keyword evidence="4 12" id="KW-0732">Signal</keyword>
<dbReference type="GeneID" id="100215131"/>
<dbReference type="PANTHER" id="PTHR22762">
    <property type="entry name" value="ALPHA-GLUCOSIDASE"/>
    <property type="match status" value="1"/>
</dbReference>
<dbReference type="Pfam" id="PF13802">
    <property type="entry name" value="Gal_mutarotas_2"/>
    <property type="match status" value="1"/>
</dbReference>
<dbReference type="RefSeq" id="XP_065662166.1">
    <property type="nucleotide sequence ID" value="XM_065806094.1"/>
</dbReference>
<dbReference type="CDD" id="cd06603">
    <property type="entry name" value="GH31_GANC_GANAB_alpha"/>
    <property type="match status" value="1"/>
</dbReference>
<evidence type="ECO:0000256" key="11">
    <source>
        <dbReference type="SAM" id="MobiDB-lite"/>
    </source>
</evidence>
<sequence>MLTFVIESIMNFFIILFMQIVQIFSVDKGNFKTCEQSSFCKRNRRIQPGVSPFAILSDTVQFNDGSIIARVLNSNTNITFLLTIDTLYESTARVRVNEIDPIRFRHIVFETLIKEPSRFKYSLLNKNNDGFKLKFEKNVIVVTYKPMKIDFYDDADVLLVSFNNRGLMNFEHYRVKPGTVSEASKSNESNDLNDQEEGVEKEESEPEHVKDVKIEDGEWEESFKEHRDSKPYGPSSIGMDVSFVGFEHVYGIPEHADSLALKNTSPGDPYRLYNLDVFEYDLYNPMALYGSIPYMVAHNTHRTVGLFFNNAAEMWIDIKSSKSMLGSIISLFNSGDIPTTETHWFAESGIIDMFVMLGPNPHDVSMQYSTLTGTPTLPPMFALGYHQCRWNYNDEEDVKNVDAKFDEHDIPYDVIWLDIEHTDNKKYMTWDALKFPNSKAMIDSIASKGRKMVTIIDPHMKRDSSYHVHNEATVKQFYVKKNDGSDYDGWCWSGSSSWIDYLNPEARRWWASLFQLDVYQGSTFNLFTWNDMNEPSVFNGPEITMHKDLVHYGNWEHRDVHNLYGMLFHMSSFEGHLVRSSGKERPFILSRAFFAGSQRYGAVWTGDNAAQWSHLKASIPMLLSMNVAGLPFVGADIGGFFGNPDGELCVRWWQAAAFTPFFRGHAHIDTRRREPWLFGEENTKLIRAAIRKRYRILPYIYTVMHESYVSGKAVMRPLWMEFPKDPKTFKLDDQYLFGKDLLVKPVTSSGEDEIIVYFPGGENQIWYDFDTFEPYNGGNNEHILTPMTKVPVFIRGGSIIPLKERVRRASSLMINDPLTLIIALNEKGDAEGEIYLDDGHSLDYKDGKYLLSEISMSSGGIMKWDKKNNYSTKSWVERIIVLGMKKKPAYCTSMLDNDIKSLTFTYDEIKNVLVIKKPSPYLDKNFSVMIGY</sequence>
<evidence type="ECO:0000256" key="1">
    <source>
        <dbReference type="ARBA" id="ARBA00004240"/>
    </source>
</evidence>
<feature type="signal peptide" evidence="12">
    <location>
        <begin position="1"/>
        <end position="25"/>
    </location>
</feature>
<dbReference type="Gene3D" id="3.20.20.80">
    <property type="entry name" value="Glycosidases"/>
    <property type="match status" value="2"/>
</dbReference>
<dbReference type="InterPro" id="IPR033403">
    <property type="entry name" value="DUF5110"/>
</dbReference>
<feature type="region of interest" description="Disordered" evidence="11">
    <location>
        <begin position="180"/>
        <end position="215"/>
    </location>
</feature>
<feature type="domain" description="Glycoside hydrolase family 31 N-terminal" evidence="14">
    <location>
        <begin position="83"/>
        <end position="317"/>
    </location>
</feature>
<feature type="compositionally biased region" description="Acidic residues" evidence="11">
    <location>
        <begin position="191"/>
        <end position="205"/>
    </location>
</feature>
<keyword evidence="7" id="KW-0325">Glycoprotein</keyword>
<keyword evidence="5 10" id="KW-0378">Hydrolase</keyword>
<dbReference type="Pfam" id="PF01055">
    <property type="entry name" value="Glyco_hydro_31_2nd"/>
    <property type="match status" value="1"/>
</dbReference>
<evidence type="ECO:0000259" key="16">
    <source>
        <dbReference type="Pfam" id="PF21365"/>
    </source>
</evidence>
<dbReference type="InterPro" id="IPR000322">
    <property type="entry name" value="Glyco_hydro_31_TIM"/>
</dbReference>
<dbReference type="SUPFAM" id="SSF51445">
    <property type="entry name" value="(Trans)glycosidases"/>
    <property type="match status" value="1"/>
</dbReference>
<feature type="compositionally biased region" description="Basic and acidic residues" evidence="11">
    <location>
        <begin position="206"/>
        <end position="215"/>
    </location>
</feature>
<feature type="domain" description="Glycosyl hydrolase family 31 C-terminal" evidence="16">
    <location>
        <begin position="711"/>
        <end position="800"/>
    </location>
</feature>
<keyword evidence="6" id="KW-0256">Endoplasmic reticulum</keyword>